<feature type="region of interest" description="Disordered" evidence="1">
    <location>
        <begin position="682"/>
        <end position="716"/>
    </location>
</feature>
<dbReference type="Pfam" id="PF23154">
    <property type="entry name" value="KANSL3_1st"/>
    <property type="match status" value="1"/>
</dbReference>
<feature type="compositionally biased region" description="Polar residues" evidence="1">
    <location>
        <begin position="215"/>
        <end position="230"/>
    </location>
</feature>
<feature type="region of interest" description="Disordered" evidence="1">
    <location>
        <begin position="1332"/>
        <end position="1385"/>
    </location>
</feature>
<dbReference type="InParanoid" id="E3LJV4"/>
<dbReference type="eggNOG" id="KOG3253">
    <property type="taxonomic scope" value="Eukaryota"/>
</dbReference>
<dbReference type="InterPro" id="IPR026555">
    <property type="entry name" value="NSL3/Tex30"/>
</dbReference>
<sequence>MDLLDLELDLNVEDSSSPGRKTRRSQNNAAASTAPSNVTPKSNKIAKQSTVTPKPKTATKKTTLTPKTPAKPRSKTTAAAGDVVEEPMIEVKIEPKDETVPNEGTSEERQARSPSTDKRSRHKVKKRFSPSPVAKKRKLMPIATPTPTTSKKSSKKKNSTVANEEQFGEGLRDYGDKISLESHTDFDIPNEWKTGTSSEAVEQTMVEKKARSAEDGSNISTAETATSQTPKQRRKSAASKKVQLTTASSSSLGAKSSTSPTIPNTVDSLIDESRASTVSRELGIDDDELELTPAPKRQKKTSTVKTPKEAANSEKKLNRRVSRKVEFEQEKKEESEEREGSMEPLEVTSEATSSRRSSGNRRKSYLKSASQFKVSEEQPPTSSSSNETMETAKPNPNSALAIKKRLMGEATASPGNKKTKAAEKKIKKEQDPTTSEPLPTAEVLPTETEEEEKDTKVEEVPVPESPAPSTSAAKKAITPAVPPTRASARVSKPNRLYNDESFNTEVLGRTRVTEQNPVKEVSVKRNVKAQAKETTPELDIPLPASARRRSVAVPRAPPPPKPVPVINGVLRGYVPSVKVPLEDYEVDGTIVKLNEDVMETLDVILFKVCKDGLVKHEDIDPKVVKAKTKAKIDNAKRLKLESKKLDIQMKVKIPTSSEELGKRKRQAPKSIDEIYWTPSVNRQKVKSEQRDEEREETPLEDQDTFPTDERRQQKARESISNLFDAEMDATMKEAKTNFSVRFEDYIRPKVKGAQKHAKIKLMSRRRQSADPEDFYYQELFTDQISPSASNIENVEEAEEIDVMGMDDEMEPEEEISQEKAIYIRTEALDIAEQISTIIPRPVNHDGTPMTMEHIQMKTLEHLESRRNCLADTMGIVLNQLSHEMSPPTRGLEEQGCIWHTVTSANAQVLKNIYTVCDELREDAITWSHLFMIENLPVHILASYLSLLRYAKKINPPRIGYIINSTVDIDQDWIQITGLIKSFAHKRGIEPGTEVLRNTIPFRRFENTVFLLVPPTLTIGDNQRHRQHGRIFRWLQSIGHPDSELIAFNDKIDPTCSVAEYLSDLVVDRICEKVRQKNTEKPHCNIVVVGYGASTYLVHRAANLVGGISAIISIGFPVITPYGRRGTADDEILLTYCPTLFIVGAEGQRFNNEAMTELRASMISNTGLIVVGHASDLLMLPTSFLIRLGISQTVVSRIILEKILDFISLPAVREIPSSELVPIELNNVYDLDSSLLKSDKALSGLAFAGTPSATSSAAPSPVGASGRRATVTGASGDDAAKKRREVAFHPIHSISSSNGGVGGSITPTPRSDGNYLAAFQNLVTSTVATADDMPRRASMGASPRIVERGDFRDHRNTGPRHQMSSSSVSQQNSSHGPIDPASISLN</sequence>
<feature type="compositionally biased region" description="Low complexity" evidence="1">
    <location>
        <begin position="1361"/>
        <end position="1373"/>
    </location>
</feature>
<keyword evidence="4" id="KW-1185">Reference proteome</keyword>
<feature type="region of interest" description="Disordered" evidence="1">
    <location>
        <begin position="1249"/>
        <end position="1280"/>
    </location>
</feature>
<proteinExistence type="predicted"/>
<feature type="compositionally biased region" description="Polar residues" evidence="1">
    <location>
        <begin position="367"/>
        <end position="398"/>
    </location>
</feature>
<feature type="domain" description="KANSL3 helical" evidence="2">
    <location>
        <begin position="823"/>
        <end position="986"/>
    </location>
</feature>
<dbReference type="EMBL" id="DS268410">
    <property type="protein sequence ID" value="EFO99775.1"/>
    <property type="molecule type" value="Genomic_DNA"/>
</dbReference>
<feature type="region of interest" description="Disordered" evidence="1">
    <location>
        <begin position="1288"/>
        <end position="1307"/>
    </location>
</feature>
<feature type="compositionally biased region" description="Basic and acidic residues" evidence="1">
    <location>
        <begin position="420"/>
        <end position="431"/>
    </location>
</feature>
<feature type="compositionally biased region" description="Low complexity" evidence="1">
    <location>
        <begin position="52"/>
        <end position="68"/>
    </location>
</feature>
<dbReference type="GO" id="GO:0044545">
    <property type="term" value="C:NSL complex"/>
    <property type="evidence" value="ECO:0007669"/>
    <property type="project" value="TreeGrafter"/>
</dbReference>
<feature type="compositionally biased region" description="Basic and acidic residues" evidence="1">
    <location>
        <begin position="306"/>
        <end position="316"/>
    </location>
</feature>
<evidence type="ECO:0000256" key="1">
    <source>
        <dbReference type="SAM" id="MobiDB-lite"/>
    </source>
</evidence>
<feature type="compositionally biased region" description="Acidic residues" evidence="1">
    <location>
        <begin position="1"/>
        <end position="12"/>
    </location>
</feature>
<dbReference type="FunCoup" id="E3LJV4">
    <property type="interactions" value="1476"/>
</dbReference>
<dbReference type="InterPro" id="IPR056519">
    <property type="entry name" value="KANSL3_1st"/>
</dbReference>
<feature type="compositionally biased region" description="Basic and acidic residues" evidence="1">
    <location>
        <begin position="1344"/>
        <end position="1355"/>
    </location>
</feature>
<protein>
    <recommendedName>
        <fullName evidence="2">KANSL3 helical domain-containing protein</fullName>
    </recommendedName>
</protein>
<evidence type="ECO:0000313" key="4">
    <source>
        <dbReference type="Proteomes" id="UP000008281"/>
    </source>
</evidence>
<feature type="compositionally biased region" description="Basic residues" evidence="1">
    <location>
        <begin position="119"/>
        <end position="139"/>
    </location>
</feature>
<feature type="compositionally biased region" description="Basic and acidic residues" evidence="1">
    <location>
        <begin position="323"/>
        <end position="341"/>
    </location>
</feature>
<dbReference type="GO" id="GO:0045944">
    <property type="term" value="P:positive regulation of transcription by RNA polymerase II"/>
    <property type="evidence" value="ECO:0007669"/>
    <property type="project" value="TreeGrafter"/>
</dbReference>
<dbReference type="STRING" id="31234.E3LJV4"/>
<feature type="compositionally biased region" description="Polar residues" evidence="1">
    <location>
        <begin position="13"/>
        <end position="51"/>
    </location>
</feature>
<name>E3LJV4_CAERE</name>
<feature type="compositionally biased region" description="Basic and acidic residues" evidence="1">
    <location>
        <begin position="170"/>
        <end position="186"/>
    </location>
</feature>
<feature type="compositionally biased region" description="Low complexity" evidence="1">
    <location>
        <begin position="436"/>
        <end position="446"/>
    </location>
</feature>
<feature type="compositionally biased region" description="Low complexity" evidence="1">
    <location>
        <begin position="467"/>
        <end position="476"/>
    </location>
</feature>
<feature type="region of interest" description="Disordered" evidence="1">
    <location>
        <begin position="1"/>
        <end position="490"/>
    </location>
</feature>
<feature type="compositionally biased region" description="Basic and acidic residues" evidence="1">
    <location>
        <begin position="89"/>
        <end position="99"/>
    </location>
</feature>
<gene>
    <name evidence="3" type="ORF">CRE_18565</name>
</gene>
<feature type="compositionally biased region" description="Basic and acidic residues" evidence="1">
    <location>
        <begin position="205"/>
        <end position="214"/>
    </location>
</feature>
<feature type="compositionally biased region" description="Low complexity" evidence="1">
    <location>
        <begin position="1249"/>
        <end position="1265"/>
    </location>
</feature>
<feature type="compositionally biased region" description="Low complexity" evidence="1">
    <location>
        <begin position="244"/>
        <end position="261"/>
    </location>
</feature>
<dbReference type="Proteomes" id="UP000008281">
    <property type="component" value="Unassembled WGS sequence"/>
</dbReference>
<dbReference type="PANTHER" id="PTHR13136">
    <property type="entry name" value="TESTIS DEVELOPMENT PROTEIN PRTD"/>
    <property type="match status" value="1"/>
</dbReference>
<dbReference type="HOGENOM" id="CLU_277219_0_0_1"/>
<feature type="compositionally biased region" description="Basic and acidic residues" evidence="1">
    <location>
        <begin position="106"/>
        <end position="118"/>
    </location>
</feature>
<feature type="compositionally biased region" description="Basic and acidic residues" evidence="1">
    <location>
        <begin position="707"/>
        <end position="716"/>
    </location>
</feature>
<accession>E3LJV4</accession>
<evidence type="ECO:0000259" key="2">
    <source>
        <dbReference type="Pfam" id="PF23154"/>
    </source>
</evidence>
<feature type="compositionally biased region" description="Acidic residues" evidence="1">
    <location>
        <begin position="693"/>
        <end position="703"/>
    </location>
</feature>
<evidence type="ECO:0000313" key="3">
    <source>
        <dbReference type="EMBL" id="EFO99775.1"/>
    </source>
</evidence>
<dbReference type="PANTHER" id="PTHR13136:SF16">
    <property type="entry name" value="KAT8 REGULATORY NSL COMPLEX SUBUNIT 3"/>
    <property type="match status" value="1"/>
</dbReference>
<dbReference type="OrthoDB" id="6415022at2759"/>
<reference evidence="3" key="1">
    <citation type="submission" date="2007-07" db="EMBL/GenBank/DDBJ databases">
        <title>PCAP assembly of the Caenorhabditis remanei genome.</title>
        <authorList>
            <consortium name="The Caenorhabditis remanei Sequencing Consortium"/>
            <person name="Wilson R.K."/>
        </authorList>
    </citation>
    <scope>NUCLEOTIDE SEQUENCE [LARGE SCALE GENOMIC DNA]</scope>
    <source>
        <strain evidence="3">PB4641</strain>
    </source>
</reference>
<organism evidence="4">
    <name type="scientific">Caenorhabditis remanei</name>
    <name type="common">Caenorhabditis vulgaris</name>
    <dbReference type="NCBI Taxonomy" id="31234"/>
    <lineage>
        <taxon>Eukaryota</taxon>
        <taxon>Metazoa</taxon>
        <taxon>Ecdysozoa</taxon>
        <taxon>Nematoda</taxon>
        <taxon>Chromadorea</taxon>
        <taxon>Rhabditida</taxon>
        <taxon>Rhabditina</taxon>
        <taxon>Rhabditomorpha</taxon>
        <taxon>Rhabditoidea</taxon>
        <taxon>Rhabditidae</taxon>
        <taxon>Peloderinae</taxon>
        <taxon>Caenorhabditis</taxon>
    </lineage>
</organism>
<dbReference type="ESTHER" id="caere-e3ljv4">
    <property type="family name" value="NLS3-Tex30"/>
</dbReference>